<dbReference type="GeneID" id="5894599"/>
<organism evidence="3 4">
    <name type="scientific">Monosiga brevicollis</name>
    <name type="common">Choanoflagellate</name>
    <dbReference type="NCBI Taxonomy" id="81824"/>
    <lineage>
        <taxon>Eukaryota</taxon>
        <taxon>Choanoflagellata</taxon>
        <taxon>Craspedida</taxon>
        <taxon>Salpingoecidae</taxon>
        <taxon>Monosiga</taxon>
    </lineage>
</organism>
<dbReference type="InterPro" id="IPR057589">
    <property type="entry name" value="GT_PLOD"/>
</dbReference>
<dbReference type="PROSITE" id="PS51257">
    <property type="entry name" value="PROKAR_LIPOPROTEIN"/>
    <property type="match status" value="1"/>
</dbReference>
<accession>A9V9B3</accession>
<feature type="signal peptide" evidence="1">
    <location>
        <begin position="1"/>
        <end position="24"/>
    </location>
</feature>
<evidence type="ECO:0000259" key="2">
    <source>
        <dbReference type="PROSITE" id="PS51670"/>
    </source>
</evidence>
<dbReference type="PROSITE" id="PS51670">
    <property type="entry name" value="SHKT"/>
    <property type="match status" value="1"/>
</dbReference>
<evidence type="ECO:0000313" key="4">
    <source>
        <dbReference type="Proteomes" id="UP000001357"/>
    </source>
</evidence>
<keyword evidence="4" id="KW-1185">Reference proteome</keyword>
<keyword evidence="1" id="KW-0732">Signal</keyword>
<dbReference type="SMART" id="SM00254">
    <property type="entry name" value="ShKT"/>
    <property type="match status" value="1"/>
</dbReference>
<evidence type="ECO:0000256" key="1">
    <source>
        <dbReference type="SAM" id="SignalP"/>
    </source>
</evidence>
<dbReference type="eggNOG" id="KOG1971">
    <property type="taxonomic scope" value="Eukaryota"/>
</dbReference>
<dbReference type="AlphaFoldDB" id="A9V9B3"/>
<dbReference type="KEGG" id="mbr:MONBRDRAFT_28874"/>
<dbReference type="Proteomes" id="UP000001357">
    <property type="component" value="Unassembled WGS sequence"/>
</dbReference>
<dbReference type="InParanoid" id="A9V9B3"/>
<sequence length="623" mass="69515">MASTRAMLLATLVALGACLNLTLSQEQGIPQHCAADSEALLLGEMVELQRNFQQQPARILMAATHLCRSACAFAGATSWRLTDDWPDVARGSARYGDASALVAYSADMQALLDRIAPNQPTSAFRVAASKQIISLYLDDASRAQLGLDVDASSAFVQHLRGLGDSFDTRYLRFDFHHRGTNDTRLINTVTRQLPWLVTAGGNGKLLDAISNYVPMKWHQDLGCLHCVNDATQHPEHKVVMALVVELRSPFLRAVLERLAQQSLSPQQMALIVGIEEGDMSVTYTSLVQNFTEEFKDSFASIQIVAGLKGRALREALFQGAAAVSGFQGASTFLISSLTYLTNPNTTAHLLNENQSVLAPVLPRHQKLYSNFWGAIDGDARSHCHDFHATCPAWQLAGECETNEVWMSNNCAKACQACQVPGDVQGVRYKRSWDYRDIATREVQGVCALLLKPTAALALQQQLSTSPEHENYLPVDWDLKLTEWLHAAKFEVKVDNQESFGTLIDPTNFDSRKTHPDMFLVEANPEPWADIYIHPDYQPYKKLDFVQGRCWDIYNFPLFSEQFCGEMIQWAETMNLWSGGDNKDKRLKGGYEPVPTRDIHFNQMDFQSAWSLSVLFGVRALEMV</sequence>
<dbReference type="FunCoup" id="A9V9B3">
    <property type="interactions" value="699"/>
</dbReference>
<proteinExistence type="predicted"/>
<protein>
    <recommendedName>
        <fullName evidence="2">ShKT domain-containing protein</fullName>
    </recommendedName>
</protein>
<dbReference type="PANTHER" id="PTHR10730">
    <property type="entry name" value="PROCOLLAGEN-LYSINE,2-OXOGLUTARATE 5-DIOXYGENASE/GLYCOSYLTRANSFERASE 25 FAMILY MEMBER"/>
    <property type="match status" value="1"/>
</dbReference>
<feature type="chain" id="PRO_5002745425" description="ShKT domain-containing protein" evidence="1">
    <location>
        <begin position="25"/>
        <end position="623"/>
    </location>
</feature>
<dbReference type="STRING" id="81824.A9V9B3"/>
<dbReference type="Pfam" id="PF01549">
    <property type="entry name" value="ShK"/>
    <property type="match status" value="1"/>
</dbReference>
<gene>
    <name evidence="3" type="ORF">MONBRDRAFT_28874</name>
</gene>
<reference evidence="3 4" key="1">
    <citation type="journal article" date="2008" name="Nature">
        <title>The genome of the choanoflagellate Monosiga brevicollis and the origin of metazoans.</title>
        <authorList>
            <consortium name="JGI Sequencing"/>
            <person name="King N."/>
            <person name="Westbrook M.J."/>
            <person name="Young S.L."/>
            <person name="Kuo A."/>
            <person name="Abedin M."/>
            <person name="Chapman J."/>
            <person name="Fairclough S."/>
            <person name="Hellsten U."/>
            <person name="Isogai Y."/>
            <person name="Letunic I."/>
            <person name="Marr M."/>
            <person name="Pincus D."/>
            <person name="Putnam N."/>
            <person name="Rokas A."/>
            <person name="Wright K.J."/>
            <person name="Zuzow R."/>
            <person name="Dirks W."/>
            <person name="Good M."/>
            <person name="Goodstein D."/>
            <person name="Lemons D."/>
            <person name="Li W."/>
            <person name="Lyons J.B."/>
            <person name="Morris A."/>
            <person name="Nichols S."/>
            <person name="Richter D.J."/>
            <person name="Salamov A."/>
            <person name="Bork P."/>
            <person name="Lim W.A."/>
            <person name="Manning G."/>
            <person name="Miller W.T."/>
            <person name="McGinnis W."/>
            <person name="Shapiro H."/>
            <person name="Tjian R."/>
            <person name="Grigoriev I.V."/>
            <person name="Rokhsar D."/>
        </authorList>
    </citation>
    <scope>NUCLEOTIDE SEQUENCE [LARGE SCALE GENOMIC DNA]</scope>
    <source>
        <strain evidence="4">MX1 / ATCC 50154</strain>
    </source>
</reference>
<dbReference type="InterPro" id="IPR050757">
    <property type="entry name" value="Collagen_mod_GT25"/>
</dbReference>
<name>A9V9B3_MONBE</name>
<dbReference type="OMA" id="RNAREMN"/>
<dbReference type="RefSeq" id="XP_001749309.1">
    <property type="nucleotide sequence ID" value="XM_001749257.1"/>
</dbReference>
<dbReference type="Pfam" id="PF25342">
    <property type="entry name" value="GT_PLOD"/>
    <property type="match status" value="1"/>
</dbReference>
<dbReference type="InterPro" id="IPR003582">
    <property type="entry name" value="ShKT_dom"/>
</dbReference>
<dbReference type="EMBL" id="CH991570">
    <property type="protein sequence ID" value="EDQ85830.1"/>
    <property type="molecule type" value="Genomic_DNA"/>
</dbReference>
<feature type="domain" description="ShKT" evidence="2">
    <location>
        <begin position="383"/>
        <end position="417"/>
    </location>
</feature>
<dbReference type="PANTHER" id="PTHR10730:SF45">
    <property type="entry name" value="PROCOLLAGEN-LYSINE,2-OXOGLUTARATE 5-DIOXYGENASE"/>
    <property type="match status" value="1"/>
</dbReference>
<evidence type="ECO:0000313" key="3">
    <source>
        <dbReference type="EMBL" id="EDQ85830.1"/>
    </source>
</evidence>